<keyword evidence="2 5" id="KW-0689">Ribosomal protein</keyword>
<name>A0A173XZZ7_9FIRM</name>
<dbReference type="STRING" id="187979.ERS852385_00795"/>
<dbReference type="PIRSF" id="PIRSF002181">
    <property type="entry name" value="Ribosomal_L13"/>
    <property type="match status" value="1"/>
</dbReference>
<dbReference type="GeneID" id="83710835"/>
<dbReference type="GO" id="GO:0006412">
    <property type="term" value="P:translation"/>
    <property type="evidence" value="ECO:0007669"/>
    <property type="project" value="UniProtKB-UniRule"/>
</dbReference>
<evidence type="ECO:0000313" key="9">
    <source>
        <dbReference type="Proteomes" id="UP000095546"/>
    </source>
</evidence>
<dbReference type="HAMAP" id="MF_01366">
    <property type="entry name" value="Ribosomal_uL13"/>
    <property type="match status" value="1"/>
</dbReference>
<comment type="function">
    <text evidence="5 7">This protein is one of the early assembly proteins of the 50S ribosomal subunit, although it is not seen to bind rRNA by itself. It is important during the early stages of 50S assembly.</text>
</comment>
<evidence type="ECO:0000313" key="8">
    <source>
        <dbReference type="EMBL" id="CUN57219.1"/>
    </source>
</evidence>
<dbReference type="InterPro" id="IPR036899">
    <property type="entry name" value="Ribosomal_uL13_sf"/>
</dbReference>
<dbReference type="SUPFAM" id="SSF52161">
    <property type="entry name" value="Ribosomal protein L13"/>
    <property type="match status" value="1"/>
</dbReference>
<evidence type="ECO:0000256" key="2">
    <source>
        <dbReference type="ARBA" id="ARBA00022980"/>
    </source>
</evidence>
<evidence type="ECO:0000256" key="6">
    <source>
        <dbReference type="RuleBase" id="RU003877"/>
    </source>
</evidence>
<dbReference type="PANTHER" id="PTHR11545:SF2">
    <property type="entry name" value="LARGE RIBOSOMAL SUBUNIT PROTEIN UL13M"/>
    <property type="match status" value="1"/>
</dbReference>
<reference evidence="8 9" key="1">
    <citation type="submission" date="2015-09" db="EMBL/GenBank/DDBJ databases">
        <authorList>
            <consortium name="Pathogen Informatics"/>
        </authorList>
    </citation>
    <scope>NUCLEOTIDE SEQUENCE [LARGE SCALE GENOMIC DNA]</scope>
    <source>
        <strain evidence="8 9">2789STDY5608828</strain>
    </source>
</reference>
<dbReference type="GO" id="GO:0003735">
    <property type="term" value="F:structural constituent of ribosome"/>
    <property type="evidence" value="ECO:0007669"/>
    <property type="project" value="InterPro"/>
</dbReference>
<evidence type="ECO:0000256" key="3">
    <source>
        <dbReference type="ARBA" id="ARBA00023274"/>
    </source>
</evidence>
<organism evidence="8 9">
    <name type="scientific">Mitsuokella jalaludinii</name>
    <dbReference type="NCBI Taxonomy" id="187979"/>
    <lineage>
        <taxon>Bacteria</taxon>
        <taxon>Bacillati</taxon>
        <taxon>Bacillota</taxon>
        <taxon>Negativicutes</taxon>
        <taxon>Selenomonadales</taxon>
        <taxon>Selenomonadaceae</taxon>
        <taxon>Mitsuokella</taxon>
    </lineage>
</organism>
<dbReference type="OrthoDB" id="9801330at2"/>
<dbReference type="RefSeq" id="WP_036377963.1">
    <property type="nucleotide sequence ID" value="NZ_CABIWZ010000003.1"/>
</dbReference>
<dbReference type="GO" id="GO:0017148">
    <property type="term" value="P:negative regulation of translation"/>
    <property type="evidence" value="ECO:0007669"/>
    <property type="project" value="TreeGrafter"/>
</dbReference>
<dbReference type="GO" id="GO:0003729">
    <property type="term" value="F:mRNA binding"/>
    <property type="evidence" value="ECO:0007669"/>
    <property type="project" value="UniProtKB-ARBA"/>
</dbReference>
<keyword evidence="3 5" id="KW-0687">Ribonucleoprotein</keyword>
<dbReference type="Proteomes" id="UP000095546">
    <property type="component" value="Unassembled WGS sequence"/>
</dbReference>
<dbReference type="GO" id="GO:0022625">
    <property type="term" value="C:cytosolic large ribosomal subunit"/>
    <property type="evidence" value="ECO:0007669"/>
    <property type="project" value="TreeGrafter"/>
</dbReference>
<dbReference type="InterPro" id="IPR005822">
    <property type="entry name" value="Ribosomal_uL13"/>
</dbReference>
<proteinExistence type="inferred from homology"/>
<evidence type="ECO:0000256" key="7">
    <source>
        <dbReference type="RuleBase" id="RU003878"/>
    </source>
</evidence>
<keyword evidence="9" id="KW-1185">Reference proteome</keyword>
<accession>A0A173XZZ7</accession>
<dbReference type="eggNOG" id="COG0102">
    <property type="taxonomic scope" value="Bacteria"/>
</dbReference>
<dbReference type="PANTHER" id="PTHR11545">
    <property type="entry name" value="RIBOSOMAL PROTEIN L13"/>
    <property type="match status" value="1"/>
</dbReference>
<dbReference type="Gene3D" id="3.90.1180.10">
    <property type="entry name" value="Ribosomal protein L13"/>
    <property type="match status" value="1"/>
</dbReference>
<evidence type="ECO:0000256" key="5">
    <source>
        <dbReference type="HAMAP-Rule" id="MF_01366"/>
    </source>
</evidence>
<dbReference type="CDD" id="cd00392">
    <property type="entry name" value="Ribosomal_L13"/>
    <property type="match status" value="1"/>
</dbReference>
<evidence type="ECO:0000256" key="1">
    <source>
        <dbReference type="ARBA" id="ARBA00006227"/>
    </source>
</evidence>
<dbReference type="InterPro" id="IPR005823">
    <property type="entry name" value="Ribosomal_uL13_bac-type"/>
</dbReference>
<dbReference type="FunFam" id="3.90.1180.10:FF:000001">
    <property type="entry name" value="50S ribosomal protein L13"/>
    <property type="match status" value="1"/>
</dbReference>
<comment type="subunit">
    <text evidence="5">Part of the 50S ribosomal subunit.</text>
</comment>
<dbReference type="NCBIfam" id="TIGR01066">
    <property type="entry name" value="rplM_bact"/>
    <property type="match status" value="1"/>
</dbReference>
<protein>
    <recommendedName>
        <fullName evidence="4 5">Large ribosomal subunit protein uL13</fullName>
    </recommendedName>
</protein>
<dbReference type="InterPro" id="IPR023563">
    <property type="entry name" value="Ribosomal_uL13_CS"/>
</dbReference>
<sequence length="146" mass="16474">MKTTFMANASNIERKWYVVDAEGQTVGRLAAEVAKVLRGKNKPTFTPHVDTGDYVIVINAEKVKFTGKKLTDKTYFRHSGYQGGTTFTTAGHMLERFPERVLEHAIKGMLPKNRLGAQMYRKLSVYAGPEHPHAAQKPEKLELNIR</sequence>
<dbReference type="PROSITE" id="PS00783">
    <property type="entry name" value="RIBOSOMAL_L13"/>
    <property type="match status" value="1"/>
</dbReference>
<dbReference type="EMBL" id="CYYU01000003">
    <property type="protein sequence ID" value="CUN57219.1"/>
    <property type="molecule type" value="Genomic_DNA"/>
</dbReference>
<dbReference type="Pfam" id="PF00572">
    <property type="entry name" value="Ribosomal_L13"/>
    <property type="match status" value="1"/>
</dbReference>
<evidence type="ECO:0000256" key="4">
    <source>
        <dbReference type="ARBA" id="ARBA00035201"/>
    </source>
</evidence>
<dbReference type="AlphaFoldDB" id="A0A173XZZ7"/>
<gene>
    <name evidence="5 7 8" type="primary">rplM</name>
    <name evidence="8" type="ORF">ERS852385_00795</name>
</gene>
<comment type="similarity">
    <text evidence="1 5 6">Belongs to the universal ribosomal protein uL13 family.</text>
</comment>